<dbReference type="PANTHER" id="PTHR35519">
    <property type="entry name" value="MEMBRANE PROTEINS"/>
    <property type="match status" value="1"/>
</dbReference>
<sequence length="256" mass="28481">MAAHVAGIVSKKLLKESAENRFGQDDPYFESVPATNLLGRPTTEKKRKAAPEGISTHDAKVLTKVKRRAYRLDLSLCNFCGIRFGWSSVIGLVPAIGDALDMFMALMVVASCNKVEGGLPAGVRMRMLLNVVFDFVVGLIPFIGDIADAMYKCNTRNAVLLEQFLKKRGDENLQRSGLRLHERRTDPSPERQLNTRGSGRQTTPPRDYSPARPQPARVQTERPSRNPARVHADKSSRNPISSPGRKREPDLEMGRM</sequence>
<dbReference type="Proteomes" id="UP000242814">
    <property type="component" value="Unassembled WGS sequence"/>
</dbReference>
<dbReference type="InterPro" id="IPR025187">
    <property type="entry name" value="DUF4112"/>
</dbReference>
<feature type="compositionally biased region" description="Polar residues" evidence="1">
    <location>
        <begin position="191"/>
        <end position="204"/>
    </location>
</feature>
<dbReference type="AlphaFoldDB" id="A0A1D2JMN0"/>
<dbReference type="Pfam" id="PF13430">
    <property type="entry name" value="DUF4112"/>
    <property type="match status" value="1"/>
</dbReference>
<dbReference type="VEuPathDB" id="FungiDB:PADG_05650"/>
<reference evidence="3 4" key="1">
    <citation type="submission" date="2016-06" db="EMBL/GenBank/DDBJ databases">
        <authorList>
            <person name="Kjaerup R.B."/>
            <person name="Dalgaard T.S."/>
            <person name="Juul-Madsen H.R."/>
        </authorList>
    </citation>
    <scope>NUCLEOTIDE SEQUENCE [LARGE SCALE GENOMIC DNA]</scope>
    <source>
        <strain evidence="3 4">Pb300</strain>
    </source>
</reference>
<comment type="caution">
    <text evidence="3">The sequence shown here is derived from an EMBL/GenBank/DDBJ whole genome shotgun (WGS) entry which is preliminary data.</text>
</comment>
<feature type="compositionally biased region" description="Basic and acidic residues" evidence="1">
    <location>
        <begin position="219"/>
        <end position="236"/>
    </location>
</feature>
<feature type="compositionally biased region" description="Basic and acidic residues" evidence="1">
    <location>
        <begin position="245"/>
        <end position="256"/>
    </location>
</feature>
<keyword evidence="2" id="KW-0472">Membrane</keyword>
<evidence type="ECO:0000256" key="1">
    <source>
        <dbReference type="SAM" id="MobiDB-lite"/>
    </source>
</evidence>
<dbReference type="VEuPathDB" id="FungiDB:PABG_04988"/>
<proteinExistence type="predicted"/>
<evidence type="ECO:0000313" key="4">
    <source>
        <dbReference type="Proteomes" id="UP000242814"/>
    </source>
</evidence>
<dbReference type="OrthoDB" id="2103474at2759"/>
<accession>A0A1D2JMN0</accession>
<dbReference type="EMBL" id="LZYO01000025">
    <property type="protein sequence ID" value="ODH42850.1"/>
    <property type="molecule type" value="Genomic_DNA"/>
</dbReference>
<dbReference type="PANTHER" id="PTHR35519:SF2">
    <property type="entry name" value="PH DOMAIN PROTEIN"/>
    <property type="match status" value="1"/>
</dbReference>
<feature type="compositionally biased region" description="Basic and acidic residues" evidence="1">
    <location>
        <begin position="175"/>
        <end position="189"/>
    </location>
</feature>
<dbReference type="OMA" id="CNFCGIR"/>
<feature type="transmembrane region" description="Helical" evidence="2">
    <location>
        <begin position="127"/>
        <end position="147"/>
    </location>
</feature>
<keyword evidence="2" id="KW-0812">Transmembrane</keyword>
<name>A0A1D2JMN0_PARBR</name>
<feature type="transmembrane region" description="Helical" evidence="2">
    <location>
        <begin position="76"/>
        <end position="97"/>
    </location>
</feature>
<evidence type="ECO:0000313" key="3">
    <source>
        <dbReference type="EMBL" id="ODH42850.1"/>
    </source>
</evidence>
<evidence type="ECO:0000256" key="2">
    <source>
        <dbReference type="SAM" id="Phobius"/>
    </source>
</evidence>
<keyword evidence="2" id="KW-1133">Transmembrane helix</keyword>
<feature type="region of interest" description="Disordered" evidence="1">
    <location>
        <begin position="175"/>
        <end position="256"/>
    </location>
</feature>
<protein>
    <submittedName>
        <fullName evidence="3">Uncharacterized protein</fullName>
    </submittedName>
</protein>
<organism evidence="3 4">
    <name type="scientific">Paracoccidioides brasiliensis</name>
    <dbReference type="NCBI Taxonomy" id="121759"/>
    <lineage>
        <taxon>Eukaryota</taxon>
        <taxon>Fungi</taxon>
        <taxon>Dikarya</taxon>
        <taxon>Ascomycota</taxon>
        <taxon>Pezizomycotina</taxon>
        <taxon>Eurotiomycetes</taxon>
        <taxon>Eurotiomycetidae</taxon>
        <taxon>Onygenales</taxon>
        <taxon>Ajellomycetaceae</taxon>
        <taxon>Paracoccidioides</taxon>
    </lineage>
</organism>
<gene>
    <name evidence="3" type="ORF">ACO22_01121</name>
</gene>